<reference evidence="1" key="1">
    <citation type="submission" date="2014-11" db="EMBL/GenBank/DDBJ databases">
        <authorList>
            <person name="Amaro Gonzalez C."/>
        </authorList>
    </citation>
    <scope>NUCLEOTIDE SEQUENCE</scope>
</reference>
<accession>A0A0E9PXF7</accession>
<name>A0A0E9PXF7_ANGAN</name>
<organism evidence="1">
    <name type="scientific">Anguilla anguilla</name>
    <name type="common">European freshwater eel</name>
    <name type="synonym">Muraena anguilla</name>
    <dbReference type="NCBI Taxonomy" id="7936"/>
    <lineage>
        <taxon>Eukaryota</taxon>
        <taxon>Metazoa</taxon>
        <taxon>Chordata</taxon>
        <taxon>Craniata</taxon>
        <taxon>Vertebrata</taxon>
        <taxon>Euteleostomi</taxon>
        <taxon>Actinopterygii</taxon>
        <taxon>Neopterygii</taxon>
        <taxon>Teleostei</taxon>
        <taxon>Anguilliformes</taxon>
        <taxon>Anguillidae</taxon>
        <taxon>Anguilla</taxon>
    </lineage>
</organism>
<dbReference type="AlphaFoldDB" id="A0A0E9PXF7"/>
<sequence length="50" mass="5956">MFFLTVKVQMSNSCSKNRWEWQIKAYIQHKVHNFVTRTVVHLQCSCLEVG</sequence>
<dbReference type="EMBL" id="GBXM01100014">
    <property type="protein sequence ID" value="JAH08563.1"/>
    <property type="molecule type" value="Transcribed_RNA"/>
</dbReference>
<proteinExistence type="predicted"/>
<evidence type="ECO:0000313" key="1">
    <source>
        <dbReference type="EMBL" id="JAH08563.1"/>
    </source>
</evidence>
<protein>
    <submittedName>
        <fullName evidence="1">Uncharacterized protein</fullName>
    </submittedName>
</protein>
<reference evidence="1" key="2">
    <citation type="journal article" date="2015" name="Fish Shellfish Immunol.">
        <title>Early steps in the European eel (Anguilla anguilla)-Vibrio vulnificus interaction in the gills: Role of the RtxA13 toxin.</title>
        <authorList>
            <person name="Callol A."/>
            <person name="Pajuelo D."/>
            <person name="Ebbesson L."/>
            <person name="Teles M."/>
            <person name="MacKenzie S."/>
            <person name="Amaro C."/>
        </authorList>
    </citation>
    <scope>NUCLEOTIDE SEQUENCE</scope>
</reference>